<gene>
    <name evidence="3" type="primary">nlhH_1</name>
    <name evidence="3" type="ORF">PFRI_17800</name>
</gene>
<evidence type="ECO:0000313" key="4">
    <source>
        <dbReference type="Proteomes" id="UP000184514"/>
    </source>
</evidence>
<dbReference type="EC" id="3.1.1.1" evidence="3"/>
<keyword evidence="1 3" id="KW-0378">Hydrolase</keyword>
<dbReference type="InterPro" id="IPR050300">
    <property type="entry name" value="GDXG_lipolytic_enzyme"/>
</dbReference>
<dbReference type="STRING" id="696762.PFRI_17800"/>
<dbReference type="SUPFAM" id="SSF53474">
    <property type="entry name" value="alpha/beta-Hydrolases"/>
    <property type="match status" value="1"/>
</dbReference>
<proteinExistence type="predicted"/>
<name>A0A1L9NXT0_9RHOB</name>
<protein>
    <submittedName>
        <fullName evidence="3">Carboxylesterase NlhH</fullName>
        <ecNumber evidence="3">3.1.1.1</ecNumber>
    </submittedName>
</protein>
<comment type="caution">
    <text evidence="3">The sequence shown here is derived from an EMBL/GenBank/DDBJ whole genome shotgun (WGS) entry which is preliminary data.</text>
</comment>
<dbReference type="PANTHER" id="PTHR48081:SF8">
    <property type="entry name" value="ALPHA_BETA HYDROLASE FOLD-3 DOMAIN-CONTAINING PROTEIN-RELATED"/>
    <property type="match status" value="1"/>
</dbReference>
<dbReference type="Proteomes" id="UP000184514">
    <property type="component" value="Unassembled WGS sequence"/>
</dbReference>
<organism evidence="3 4">
    <name type="scientific">Planktotalea frisia</name>
    <dbReference type="NCBI Taxonomy" id="696762"/>
    <lineage>
        <taxon>Bacteria</taxon>
        <taxon>Pseudomonadati</taxon>
        <taxon>Pseudomonadota</taxon>
        <taxon>Alphaproteobacteria</taxon>
        <taxon>Rhodobacterales</taxon>
        <taxon>Paracoccaceae</taxon>
        <taxon>Planktotalea</taxon>
    </lineage>
</organism>
<evidence type="ECO:0000313" key="3">
    <source>
        <dbReference type="EMBL" id="OJI94041.1"/>
    </source>
</evidence>
<keyword evidence="4" id="KW-1185">Reference proteome</keyword>
<accession>A0A1L9NXT0</accession>
<dbReference type="OrthoDB" id="9806180at2"/>
<dbReference type="EMBL" id="MLCB01000125">
    <property type="protein sequence ID" value="OJI94041.1"/>
    <property type="molecule type" value="Genomic_DNA"/>
</dbReference>
<dbReference type="Pfam" id="PF07859">
    <property type="entry name" value="Abhydrolase_3"/>
    <property type="match status" value="1"/>
</dbReference>
<dbReference type="PANTHER" id="PTHR48081">
    <property type="entry name" value="AB HYDROLASE SUPERFAMILY PROTEIN C4A8.06C"/>
    <property type="match status" value="1"/>
</dbReference>
<evidence type="ECO:0000259" key="2">
    <source>
        <dbReference type="Pfam" id="PF07859"/>
    </source>
</evidence>
<sequence>MARLTRSMYHKDLQPAYGLGRAVTWIGRRNWGLRMMHRFMMLPLVGNNIDGVDCTEIYIPSVATAGHKIRARVYKPAGAKGPLPAMLYAHGGGYQVGVPEQANPFFEDVIKRRDVAIIAPAYRLSLQGHPYPDGLNDCYDTLLYMKKNAADLGIRNDKFIIAGHSGGGGMAAAVTLKTIDTQAADIAFQMPIYPMLDHRKNTKSAREMVGTAVWDCRSNALAWENYLGHLKGNIPDHASPALRQDLSGMPPTISWVGDMEPFKDETITYMTALEHAGVPTKFKLHQGGFHGFETVLPKAGVSIEANEFQVSAFAEFYDKYL</sequence>
<dbReference type="GO" id="GO:0106435">
    <property type="term" value="F:carboxylesterase activity"/>
    <property type="evidence" value="ECO:0007669"/>
    <property type="project" value="UniProtKB-EC"/>
</dbReference>
<reference evidence="3 4" key="1">
    <citation type="submission" date="2016-10" db="EMBL/GenBank/DDBJ databases">
        <title>Genome sequence of Planktotalea frisia SH6-1.</title>
        <authorList>
            <person name="Poehlein A."/>
            <person name="Bakenhus I."/>
            <person name="Voget S."/>
            <person name="Brinkhoff T."/>
            <person name="Simon M."/>
        </authorList>
    </citation>
    <scope>NUCLEOTIDE SEQUENCE [LARGE SCALE GENOMIC DNA]</scope>
    <source>
        <strain evidence="3 4">SH6-1</strain>
    </source>
</reference>
<dbReference type="RefSeq" id="WP_084649648.1">
    <property type="nucleotide sequence ID" value="NZ_MLCB01000125.1"/>
</dbReference>
<dbReference type="AlphaFoldDB" id="A0A1L9NXT0"/>
<feature type="domain" description="Alpha/beta hydrolase fold-3" evidence="2">
    <location>
        <begin position="86"/>
        <end position="293"/>
    </location>
</feature>
<dbReference type="InterPro" id="IPR029058">
    <property type="entry name" value="AB_hydrolase_fold"/>
</dbReference>
<dbReference type="InterPro" id="IPR013094">
    <property type="entry name" value="AB_hydrolase_3"/>
</dbReference>
<evidence type="ECO:0000256" key="1">
    <source>
        <dbReference type="ARBA" id="ARBA00022801"/>
    </source>
</evidence>
<dbReference type="Gene3D" id="3.40.50.1820">
    <property type="entry name" value="alpha/beta hydrolase"/>
    <property type="match status" value="1"/>
</dbReference>